<reference evidence="9" key="1">
    <citation type="journal article" date="2014" name="Front. Microbiol.">
        <title>High frequency of phylogenetically diverse reductive dehalogenase-homologous genes in deep subseafloor sedimentary metagenomes.</title>
        <authorList>
            <person name="Kawai M."/>
            <person name="Futagami T."/>
            <person name="Toyoda A."/>
            <person name="Takaki Y."/>
            <person name="Nishi S."/>
            <person name="Hori S."/>
            <person name="Arai W."/>
            <person name="Tsubouchi T."/>
            <person name="Morono Y."/>
            <person name="Uchiyama I."/>
            <person name="Ito T."/>
            <person name="Fujiyama A."/>
            <person name="Inagaki F."/>
            <person name="Takami H."/>
        </authorList>
    </citation>
    <scope>NUCLEOTIDE SEQUENCE</scope>
    <source>
        <strain evidence="9">Expedition CK06-06</strain>
    </source>
</reference>
<dbReference type="PANTHER" id="PTHR35869:SF1">
    <property type="entry name" value="OUTER-MEMBRANE LIPOPROTEIN CARRIER PROTEIN"/>
    <property type="match status" value="1"/>
</dbReference>
<keyword evidence="7" id="KW-0653">Protein transport</keyword>
<dbReference type="Gene3D" id="2.50.20.10">
    <property type="entry name" value="Lipoprotein localisation LolA/LolB/LppX"/>
    <property type="match status" value="1"/>
</dbReference>
<evidence type="ECO:0000256" key="1">
    <source>
        <dbReference type="ARBA" id="ARBA00004418"/>
    </source>
</evidence>
<evidence type="ECO:0000256" key="3">
    <source>
        <dbReference type="ARBA" id="ARBA00011245"/>
    </source>
</evidence>
<name>X1GZ63_9ZZZZ</name>
<dbReference type="SUPFAM" id="SSF89392">
    <property type="entry name" value="Prokaryotic lipoproteins and lipoprotein localization factors"/>
    <property type="match status" value="1"/>
</dbReference>
<feature type="non-terminal residue" evidence="9">
    <location>
        <position position="1"/>
    </location>
</feature>
<evidence type="ECO:0000256" key="2">
    <source>
        <dbReference type="ARBA" id="ARBA00007615"/>
    </source>
</evidence>
<comment type="similarity">
    <text evidence="2">Belongs to the LolA family.</text>
</comment>
<organism evidence="9">
    <name type="scientific">marine sediment metagenome</name>
    <dbReference type="NCBI Taxonomy" id="412755"/>
    <lineage>
        <taxon>unclassified sequences</taxon>
        <taxon>metagenomes</taxon>
        <taxon>ecological metagenomes</taxon>
    </lineage>
</organism>
<evidence type="ECO:0000256" key="7">
    <source>
        <dbReference type="ARBA" id="ARBA00022927"/>
    </source>
</evidence>
<dbReference type="CDD" id="cd16325">
    <property type="entry name" value="LolA"/>
    <property type="match status" value="1"/>
</dbReference>
<dbReference type="InterPro" id="IPR004564">
    <property type="entry name" value="OM_lipoprot_carrier_LolA-like"/>
</dbReference>
<evidence type="ECO:0000256" key="8">
    <source>
        <dbReference type="ARBA" id="ARBA00023186"/>
    </source>
</evidence>
<dbReference type="GO" id="GO:0030288">
    <property type="term" value="C:outer membrane-bounded periplasmic space"/>
    <property type="evidence" value="ECO:0007669"/>
    <property type="project" value="TreeGrafter"/>
</dbReference>
<dbReference type="GO" id="GO:0044874">
    <property type="term" value="P:lipoprotein localization to outer membrane"/>
    <property type="evidence" value="ECO:0007669"/>
    <property type="project" value="TreeGrafter"/>
</dbReference>
<comment type="subcellular location">
    <subcellularLocation>
        <location evidence="1">Periplasm</location>
    </subcellularLocation>
</comment>
<dbReference type="InterPro" id="IPR029046">
    <property type="entry name" value="LolA/LolB/LppX"/>
</dbReference>
<comment type="subunit">
    <text evidence="3">Monomer.</text>
</comment>
<dbReference type="NCBIfam" id="TIGR00547">
    <property type="entry name" value="lolA"/>
    <property type="match status" value="1"/>
</dbReference>
<evidence type="ECO:0000256" key="4">
    <source>
        <dbReference type="ARBA" id="ARBA00014035"/>
    </source>
</evidence>
<evidence type="ECO:0000313" key="9">
    <source>
        <dbReference type="EMBL" id="GAH46909.1"/>
    </source>
</evidence>
<dbReference type="GO" id="GO:0042953">
    <property type="term" value="P:lipoprotein transport"/>
    <property type="evidence" value="ECO:0007669"/>
    <property type="project" value="InterPro"/>
</dbReference>
<dbReference type="Pfam" id="PF03548">
    <property type="entry name" value="LolA"/>
    <property type="match status" value="1"/>
</dbReference>
<accession>X1GZ63</accession>
<protein>
    <recommendedName>
        <fullName evidence="4">Outer-membrane lipoprotein carrier protein</fullName>
    </recommendedName>
</protein>
<sequence>ATAKYSRRRRRSFEPRRVFGVQPDTRIIFAFNFKLPIMRVLVTTFLLFSAVTASAADTARSRLDAFSKGLNSVSANFEQQLNDSHSGKSKTSHGTLSLKAPRQFRWDTTAPYKQLIVADGEKVWIYDPDLEQVTVRAQGTEEAHSPLTVLTDLSQLDRDFTTSEQGEHDGLVWLRLKSKDKEPQFEYADLGFGPAGLANMTFKDSFGNTTQIRFADWQRNAKLAADQFRFTPPKGVDVVGDAAPAAQAYPIKN</sequence>
<keyword evidence="6" id="KW-0574">Periplasm</keyword>
<evidence type="ECO:0000256" key="5">
    <source>
        <dbReference type="ARBA" id="ARBA00022448"/>
    </source>
</evidence>
<dbReference type="EMBL" id="BARU01006355">
    <property type="protein sequence ID" value="GAH46909.1"/>
    <property type="molecule type" value="Genomic_DNA"/>
</dbReference>
<keyword evidence="5" id="KW-0813">Transport</keyword>
<evidence type="ECO:0000256" key="6">
    <source>
        <dbReference type="ARBA" id="ARBA00022764"/>
    </source>
</evidence>
<keyword evidence="8" id="KW-0143">Chaperone</keyword>
<dbReference type="InterPro" id="IPR018323">
    <property type="entry name" value="OM_lipoprot_carrier_LolA_Pbac"/>
</dbReference>
<proteinExistence type="inferred from homology"/>
<dbReference type="AlphaFoldDB" id="X1GZ63"/>
<dbReference type="HAMAP" id="MF_00240">
    <property type="entry name" value="LolA"/>
    <property type="match status" value="1"/>
</dbReference>
<comment type="caution">
    <text evidence="9">The sequence shown here is derived from an EMBL/GenBank/DDBJ whole genome shotgun (WGS) entry which is preliminary data.</text>
</comment>
<dbReference type="PANTHER" id="PTHR35869">
    <property type="entry name" value="OUTER-MEMBRANE LIPOPROTEIN CARRIER PROTEIN"/>
    <property type="match status" value="1"/>
</dbReference>
<gene>
    <name evidence="9" type="ORF">S03H2_12491</name>
</gene>